<dbReference type="InterPro" id="IPR029060">
    <property type="entry name" value="PIN-like_dom_sf"/>
</dbReference>
<protein>
    <recommendedName>
        <fullName evidence="8">PIN domain-containing protein</fullName>
    </recommendedName>
</protein>
<dbReference type="PANTHER" id="PTHR33653">
    <property type="entry name" value="RIBONUCLEASE VAPC2"/>
    <property type="match status" value="1"/>
</dbReference>
<keyword evidence="10" id="KW-1185">Reference proteome</keyword>
<dbReference type="Proteomes" id="UP000247892">
    <property type="component" value="Unassembled WGS sequence"/>
</dbReference>
<keyword evidence="2" id="KW-1277">Toxin-antitoxin system</keyword>
<dbReference type="CDD" id="cd18749">
    <property type="entry name" value="PIN_VapC4-5_FitB-like"/>
    <property type="match status" value="1"/>
</dbReference>
<dbReference type="PANTHER" id="PTHR33653:SF1">
    <property type="entry name" value="RIBONUCLEASE VAPC2"/>
    <property type="match status" value="1"/>
</dbReference>
<dbReference type="SUPFAM" id="SSF88723">
    <property type="entry name" value="PIN domain-like"/>
    <property type="match status" value="1"/>
</dbReference>
<comment type="cofactor">
    <cofactor evidence="1">
        <name>Mg(2+)</name>
        <dbReference type="ChEBI" id="CHEBI:18420"/>
    </cofactor>
</comment>
<accession>A0A318LRG6</accession>
<evidence type="ECO:0000256" key="7">
    <source>
        <dbReference type="ARBA" id="ARBA00038093"/>
    </source>
</evidence>
<evidence type="ECO:0000313" key="9">
    <source>
        <dbReference type="EMBL" id="PXY37304.1"/>
    </source>
</evidence>
<dbReference type="GO" id="GO:0016787">
    <property type="term" value="F:hydrolase activity"/>
    <property type="evidence" value="ECO:0007669"/>
    <property type="project" value="UniProtKB-KW"/>
</dbReference>
<keyword evidence="4" id="KW-0479">Metal-binding</keyword>
<keyword evidence="6" id="KW-0460">Magnesium</keyword>
<organism evidence="9 10">
    <name type="scientific">Prauserella flavalba</name>
    <dbReference type="NCBI Taxonomy" id="1477506"/>
    <lineage>
        <taxon>Bacteria</taxon>
        <taxon>Bacillati</taxon>
        <taxon>Actinomycetota</taxon>
        <taxon>Actinomycetes</taxon>
        <taxon>Pseudonocardiales</taxon>
        <taxon>Pseudonocardiaceae</taxon>
        <taxon>Prauserella</taxon>
    </lineage>
</organism>
<evidence type="ECO:0000256" key="3">
    <source>
        <dbReference type="ARBA" id="ARBA00022722"/>
    </source>
</evidence>
<evidence type="ECO:0000256" key="1">
    <source>
        <dbReference type="ARBA" id="ARBA00001946"/>
    </source>
</evidence>
<comment type="similarity">
    <text evidence="7">Belongs to the PINc/VapC protein family.</text>
</comment>
<proteinExistence type="inferred from homology"/>
<dbReference type="GO" id="GO:0046872">
    <property type="term" value="F:metal ion binding"/>
    <property type="evidence" value="ECO:0007669"/>
    <property type="project" value="UniProtKB-KW"/>
</dbReference>
<dbReference type="GO" id="GO:0004518">
    <property type="term" value="F:nuclease activity"/>
    <property type="evidence" value="ECO:0007669"/>
    <property type="project" value="UniProtKB-KW"/>
</dbReference>
<evidence type="ECO:0000256" key="2">
    <source>
        <dbReference type="ARBA" id="ARBA00022649"/>
    </source>
</evidence>
<evidence type="ECO:0000259" key="8">
    <source>
        <dbReference type="Pfam" id="PF01850"/>
    </source>
</evidence>
<evidence type="ECO:0000313" key="10">
    <source>
        <dbReference type="Proteomes" id="UP000247892"/>
    </source>
</evidence>
<dbReference type="InterPro" id="IPR002716">
    <property type="entry name" value="PIN_dom"/>
</dbReference>
<dbReference type="Pfam" id="PF01850">
    <property type="entry name" value="PIN"/>
    <property type="match status" value="1"/>
</dbReference>
<evidence type="ECO:0000256" key="6">
    <source>
        <dbReference type="ARBA" id="ARBA00022842"/>
    </source>
</evidence>
<evidence type="ECO:0000256" key="4">
    <source>
        <dbReference type="ARBA" id="ARBA00022723"/>
    </source>
</evidence>
<dbReference type="AlphaFoldDB" id="A0A318LRG6"/>
<feature type="domain" description="PIN" evidence="8">
    <location>
        <begin position="5"/>
        <end position="116"/>
    </location>
</feature>
<dbReference type="EMBL" id="MASU01000003">
    <property type="protein sequence ID" value="PXY37304.1"/>
    <property type="molecule type" value="Genomic_DNA"/>
</dbReference>
<dbReference type="InterPro" id="IPR050556">
    <property type="entry name" value="Type_II_TA_system_RNase"/>
</dbReference>
<keyword evidence="3" id="KW-0540">Nuclease</keyword>
<sequence>MAPAVVLDTDVASLVFKRRLPPWLASQLVGYRPTITFVTLAELSKWAHLRSWGLPRRERLEQWLQPLPVLPGTPKVARVWGEMSAYAQRRGRPRPENDTWIAACCLAFEVPLATLNVKDYADFAEREGLRILMPWSSSCSGGRRVPAAARRTTMPTRLSP</sequence>
<gene>
    <name evidence="9" type="ORF">BA062_06075</name>
</gene>
<dbReference type="RefSeq" id="WP_210406780.1">
    <property type="nucleotide sequence ID" value="NZ_JBHVKT010000037.1"/>
</dbReference>
<keyword evidence="5" id="KW-0378">Hydrolase</keyword>
<evidence type="ECO:0000256" key="5">
    <source>
        <dbReference type="ARBA" id="ARBA00022801"/>
    </source>
</evidence>
<dbReference type="Gene3D" id="3.40.50.1010">
    <property type="entry name" value="5'-nuclease"/>
    <property type="match status" value="1"/>
</dbReference>
<comment type="caution">
    <text evidence="9">The sequence shown here is derived from an EMBL/GenBank/DDBJ whole genome shotgun (WGS) entry which is preliminary data.</text>
</comment>
<reference evidence="9 10" key="1">
    <citation type="submission" date="2016-07" db="EMBL/GenBank/DDBJ databases">
        <title>Draft genome sequence of Prauserella sp. YIM 121212, isolated from alkaline soil.</title>
        <authorList>
            <person name="Ruckert C."/>
            <person name="Albersmeier A."/>
            <person name="Jiang C.-L."/>
            <person name="Jiang Y."/>
            <person name="Kalinowski J."/>
            <person name="Schneider O."/>
            <person name="Winkler A."/>
            <person name="Zotchev S.B."/>
        </authorList>
    </citation>
    <scope>NUCLEOTIDE SEQUENCE [LARGE SCALE GENOMIC DNA]</scope>
    <source>
        <strain evidence="9 10">YIM 121212</strain>
    </source>
</reference>
<name>A0A318LRG6_9PSEU</name>